<dbReference type="EMBL" id="BMFK01000001">
    <property type="protein sequence ID" value="GGE57788.1"/>
    <property type="molecule type" value="Genomic_DNA"/>
</dbReference>
<name>A0A917AK61_9BACI</name>
<evidence type="ECO:0000313" key="2">
    <source>
        <dbReference type="Proteomes" id="UP000605259"/>
    </source>
</evidence>
<proteinExistence type="predicted"/>
<evidence type="ECO:0008006" key="3">
    <source>
        <dbReference type="Google" id="ProtNLM"/>
    </source>
</evidence>
<keyword evidence="2" id="KW-1185">Reference proteome</keyword>
<sequence length="256" mass="30383">MADLEDLSDIIYINGDRHNQCYTTTGITFEEFSSSLVCPLKNVLLLKHRFEWADFNLMSRFDYVEQENVARLMDDDVHEYGEFCWVDFEDSSDLDELEPSEIASLLYLGHMKEPLNKAFFPILNNTYAYLSEEDGRYTKVYYKKLYDFLFMLCNVIPLKLSDSQKRKMFFFQRPKQLSSISIHVMEALLPIMEEGMIIDLSKKVDTRKAIEIPIYKIQSGRESMEFFTYEEKYSKISSIYGKLVYMKKEQQWRLES</sequence>
<dbReference type="AlphaFoldDB" id="A0A917AK61"/>
<gene>
    <name evidence="1" type="ORF">GCM10007140_05200</name>
</gene>
<reference evidence="1" key="1">
    <citation type="journal article" date="2014" name="Int. J. Syst. Evol. Microbiol.">
        <title>Complete genome sequence of Corynebacterium casei LMG S-19264T (=DSM 44701T), isolated from a smear-ripened cheese.</title>
        <authorList>
            <consortium name="US DOE Joint Genome Institute (JGI-PGF)"/>
            <person name="Walter F."/>
            <person name="Albersmeier A."/>
            <person name="Kalinowski J."/>
            <person name="Ruckert C."/>
        </authorList>
    </citation>
    <scope>NUCLEOTIDE SEQUENCE</scope>
    <source>
        <strain evidence="1">CGMCC 1.12698</strain>
    </source>
</reference>
<dbReference type="RefSeq" id="WP_188386884.1">
    <property type="nucleotide sequence ID" value="NZ_BMFK01000001.1"/>
</dbReference>
<dbReference type="Proteomes" id="UP000605259">
    <property type="component" value="Unassembled WGS sequence"/>
</dbReference>
<comment type="caution">
    <text evidence="1">The sequence shown here is derived from an EMBL/GenBank/DDBJ whole genome shotgun (WGS) entry which is preliminary data.</text>
</comment>
<accession>A0A917AK61</accession>
<reference evidence="1" key="2">
    <citation type="submission" date="2020-09" db="EMBL/GenBank/DDBJ databases">
        <authorList>
            <person name="Sun Q."/>
            <person name="Zhou Y."/>
        </authorList>
    </citation>
    <scope>NUCLEOTIDE SEQUENCE</scope>
    <source>
        <strain evidence="1">CGMCC 1.12698</strain>
    </source>
</reference>
<organism evidence="1 2">
    <name type="scientific">Priestia taiwanensis</name>
    <dbReference type="NCBI Taxonomy" id="1347902"/>
    <lineage>
        <taxon>Bacteria</taxon>
        <taxon>Bacillati</taxon>
        <taxon>Bacillota</taxon>
        <taxon>Bacilli</taxon>
        <taxon>Bacillales</taxon>
        <taxon>Bacillaceae</taxon>
        <taxon>Priestia</taxon>
    </lineage>
</organism>
<protein>
    <recommendedName>
        <fullName evidence="3">Oxalate:formate antiporter</fullName>
    </recommendedName>
</protein>
<evidence type="ECO:0000313" key="1">
    <source>
        <dbReference type="EMBL" id="GGE57788.1"/>
    </source>
</evidence>